<evidence type="ECO:0000256" key="1">
    <source>
        <dbReference type="SAM" id="Coils"/>
    </source>
</evidence>
<sequence length="377" mass="43365">MFGTGVSRIIITVTLSASEKPPEISSPYTVTQFVHEPGLYYENVGQLQLSDASWKLVIITKTQELKAQYEKLQERVKDGEKAYETYSGELLKDKCKYLAETVRSQNEKLITAIELLTTHEAQKTKRGLIDVIGTISKKLFGTMDADDEKVISEQLEMLTKRQQTLQHVAKNQLKVINSSIGHIQELEETIKYHEKVITNATKLLSKKVDGITGQIEMTEHFYILRMSITDLLTNVQETMEFIAQTKLGIKNTRMLPVNKIIEELKEATAHLEEGTYFPFRINTKNWNAIEKYAEISAYSDEQMIVTIIRFPIVDDARYELKRVTPFPVLDKSNENAFKIIEIEHEYIALDIENNNYLTLSREEIKQCANNNNINIYE</sequence>
<feature type="coiled-coil region" evidence="1">
    <location>
        <begin position="62"/>
        <end position="89"/>
    </location>
</feature>
<dbReference type="InterPro" id="IPR022048">
    <property type="entry name" value="Envelope_fusion-like"/>
</dbReference>
<evidence type="ECO:0000313" key="2">
    <source>
        <dbReference type="EMBL" id="KAL0130249.1"/>
    </source>
</evidence>
<comment type="caution">
    <text evidence="2">The sequence shown here is derived from an EMBL/GenBank/DDBJ whole genome shotgun (WGS) entry which is preliminary data.</text>
</comment>
<evidence type="ECO:0000313" key="3">
    <source>
        <dbReference type="Proteomes" id="UP001430953"/>
    </source>
</evidence>
<keyword evidence="1" id="KW-0175">Coiled coil</keyword>
<name>A0AAW2GSI1_9HYME</name>
<reference evidence="2 3" key="1">
    <citation type="submission" date="2023-03" db="EMBL/GenBank/DDBJ databases">
        <title>High recombination rates correlate with genetic variation in Cardiocondyla obscurior ants.</title>
        <authorList>
            <person name="Errbii M."/>
        </authorList>
    </citation>
    <scope>NUCLEOTIDE SEQUENCE [LARGE SCALE GENOMIC DNA]</scope>
    <source>
        <strain evidence="2">Alpha-2009</strain>
        <tissue evidence="2">Whole body</tissue>
    </source>
</reference>
<protein>
    <submittedName>
        <fullName evidence="2">Uncharacterized protein</fullName>
    </submittedName>
</protein>
<dbReference type="Proteomes" id="UP001430953">
    <property type="component" value="Unassembled WGS sequence"/>
</dbReference>
<dbReference type="Pfam" id="PF12259">
    <property type="entry name" value="Baculo_F"/>
    <property type="match status" value="1"/>
</dbReference>
<keyword evidence="3" id="KW-1185">Reference proteome</keyword>
<dbReference type="AlphaFoldDB" id="A0AAW2GSI1"/>
<gene>
    <name evidence="2" type="ORF">PUN28_002087</name>
</gene>
<organism evidence="2 3">
    <name type="scientific">Cardiocondyla obscurior</name>
    <dbReference type="NCBI Taxonomy" id="286306"/>
    <lineage>
        <taxon>Eukaryota</taxon>
        <taxon>Metazoa</taxon>
        <taxon>Ecdysozoa</taxon>
        <taxon>Arthropoda</taxon>
        <taxon>Hexapoda</taxon>
        <taxon>Insecta</taxon>
        <taxon>Pterygota</taxon>
        <taxon>Neoptera</taxon>
        <taxon>Endopterygota</taxon>
        <taxon>Hymenoptera</taxon>
        <taxon>Apocrita</taxon>
        <taxon>Aculeata</taxon>
        <taxon>Formicoidea</taxon>
        <taxon>Formicidae</taxon>
        <taxon>Myrmicinae</taxon>
        <taxon>Cardiocondyla</taxon>
    </lineage>
</organism>
<proteinExistence type="predicted"/>
<accession>A0AAW2GSI1</accession>
<dbReference type="EMBL" id="JADYXP020000002">
    <property type="protein sequence ID" value="KAL0130249.1"/>
    <property type="molecule type" value="Genomic_DNA"/>
</dbReference>